<dbReference type="Proteomes" id="UP001054837">
    <property type="component" value="Unassembled WGS sequence"/>
</dbReference>
<accession>A0AAV4PD99</accession>
<sequence>MLKFATAAYLANERACQANKGCLKFSMRKDIFQMFVDDMQDPNGPSNPKLASLDKRIRTRYKIPKIRSLPEEKETNYFQTLPKFNRPIKACIKELPTALMILKILSINWNLKIAKMVQVKNHTKNLD</sequence>
<reference evidence="1 2" key="1">
    <citation type="submission" date="2021-06" db="EMBL/GenBank/DDBJ databases">
        <title>Caerostris darwini draft genome.</title>
        <authorList>
            <person name="Kono N."/>
            <person name="Arakawa K."/>
        </authorList>
    </citation>
    <scope>NUCLEOTIDE SEQUENCE [LARGE SCALE GENOMIC DNA]</scope>
</reference>
<proteinExistence type="predicted"/>
<gene>
    <name evidence="1" type="ORF">CDAR_220851</name>
</gene>
<organism evidence="1 2">
    <name type="scientific">Caerostris darwini</name>
    <dbReference type="NCBI Taxonomy" id="1538125"/>
    <lineage>
        <taxon>Eukaryota</taxon>
        <taxon>Metazoa</taxon>
        <taxon>Ecdysozoa</taxon>
        <taxon>Arthropoda</taxon>
        <taxon>Chelicerata</taxon>
        <taxon>Arachnida</taxon>
        <taxon>Araneae</taxon>
        <taxon>Araneomorphae</taxon>
        <taxon>Entelegynae</taxon>
        <taxon>Araneoidea</taxon>
        <taxon>Araneidae</taxon>
        <taxon>Caerostris</taxon>
    </lineage>
</organism>
<protein>
    <submittedName>
        <fullName evidence="1">Uncharacterized protein</fullName>
    </submittedName>
</protein>
<keyword evidence="2" id="KW-1185">Reference proteome</keyword>
<dbReference type="EMBL" id="BPLQ01002610">
    <property type="protein sequence ID" value="GIX94418.1"/>
    <property type="molecule type" value="Genomic_DNA"/>
</dbReference>
<evidence type="ECO:0000313" key="2">
    <source>
        <dbReference type="Proteomes" id="UP001054837"/>
    </source>
</evidence>
<dbReference type="AlphaFoldDB" id="A0AAV4PD99"/>
<name>A0AAV4PD99_9ARAC</name>
<evidence type="ECO:0000313" key="1">
    <source>
        <dbReference type="EMBL" id="GIX94418.1"/>
    </source>
</evidence>
<comment type="caution">
    <text evidence="1">The sequence shown here is derived from an EMBL/GenBank/DDBJ whole genome shotgun (WGS) entry which is preliminary data.</text>
</comment>